<evidence type="ECO:0000313" key="2">
    <source>
        <dbReference type="EMBL" id="MFH8550192.1"/>
    </source>
</evidence>
<name>A0ABW7QYY6_9ACTN</name>
<evidence type="ECO:0008006" key="4">
    <source>
        <dbReference type="Google" id="ProtNLM"/>
    </source>
</evidence>
<dbReference type="RefSeq" id="WP_397716521.1">
    <property type="nucleotide sequence ID" value="NZ_JBIRGN010000007.1"/>
</dbReference>
<feature type="chain" id="PRO_5047503568" description="Secreted protein" evidence="1">
    <location>
        <begin position="25"/>
        <end position="149"/>
    </location>
</feature>
<dbReference type="EMBL" id="JBIRGQ010000007">
    <property type="protein sequence ID" value="MFH8550192.1"/>
    <property type="molecule type" value="Genomic_DNA"/>
</dbReference>
<keyword evidence="3" id="KW-1185">Reference proteome</keyword>
<dbReference type="Proteomes" id="UP001610818">
    <property type="component" value="Unassembled WGS sequence"/>
</dbReference>
<gene>
    <name evidence="2" type="ORF">ACH4F9_34830</name>
</gene>
<evidence type="ECO:0000313" key="3">
    <source>
        <dbReference type="Proteomes" id="UP001610818"/>
    </source>
</evidence>
<sequence>MNRKLAVGALAAGLFLTGAGTAFATANGGSGDVGATASWHKIPTLSSGGVKFKNGYYKFEAPGAKHGAFHWKGDLQDTSAGDGHNVYVQVKVEGYDWNRFNGKQKKTVHKDQLVYDGAARYTSDAWIRACRDRGSFHPDNCSVTKHYKR</sequence>
<protein>
    <recommendedName>
        <fullName evidence="4">Secreted protein</fullName>
    </recommendedName>
</protein>
<accession>A0ABW7QYY6</accession>
<proteinExistence type="predicted"/>
<evidence type="ECO:0000256" key="1">
    <source>
        <dbReference type="SAM" id="SignalP"/>
    </source>
</evidence>
<feature type="signal peptide" evidence="1">
    <location>
        <begin position="1"/>
        <end position="24"/>
    </location>
</feature>
<comment type="caution">
    <text evidence="2">The sequence shown here is derived from an EMBL/GenBank/DDBJ whole genome shotgun (WGS) entry which is preliminary data.</text>
</comment>
<keyword evidence="1" id="KW-0732">Signal</keyword>
<reference evidence="2 3" key="1">
    <citation type="submission" date="2024-10" db="EMBL/GenBank/DDBJ databases">
        <title>The Natural Products Discovery Center: Release of the First 8490 Sequenced Strains for Exploring Actinobacteria Biosynthetic Diversity.</title>
        <authorList>
            <person name="Kalkreuter E."/>
            <person name="Kautsar S.A."/>
            <person name="Yang D."/>
            <person name="Bader C.D."/>
            <person name="Teijaro C.N."/>
            <person name="Fluegel L."/>
            <person name="Davis C.M."/>
            <person name="Simpson J.R."/>
            <person name="Lauterbach L."/>
            <person name="Steele A.D."/>
            <person name="Gui C."/>
            <person name="Meng S."/>
            <person name="Li G."/>
            <person name="Viehrig K."/>
            <person name="Ye F."/>
            <person name="Su P."/>
            <person name="Kiefer A.F."/>
            <person name="Nichols A."/>
            <person name="Cepeda A.J."/>
            <person name="Yan W."/>
            <person name="Fan B."/>
            <person name="Jiang Y."/>
            <person name="Adhikari A."/>
            <person name="Zheng C.-J."/>
            <person name="Schuster L."/>
            <person name="Cowan T.M."/>
            <person name="Smanski M.J."/>
            <person name="Chevrette M.G."/>
            <person name="De Carvalho L.P.S."/>
            <person name="Shen B."/>
        </authorList>
    </citation>
    <scope>NUCLEOTIDE SEQUENCE [LARGE SCALE GENOMIC DNA]</scope>
    <source>
        <strain evidence="2 3">NPDC017990</strain>
    </source>
</reference>
<organism evidence="2 3">
    <name type="scientific">Streptomyces longisporoflavus</name>
    <dbReference type="NCBI Taxonomy" id="28044"/>
    <lineage>
        <taxon>Bacteria</taxon>
        <taxon>Bacillati</taxon>
        <taxon>Actinomycetota</taxon>
        <taxon>Actinomycetes</taxon>
        <taxon>Kitasatosporales</taxon>
        <taxon>Streptomycetaceae</taxon>
        <taxon>Streptomyces</taxon>
    </lineage>
</organism>